<dbReference type="GeneID" id="28936629"/>
<dbReference type="SUPFAM" id="SSF52080">
    <property type="entry name" value="Ribosomal proteins L15p and L18e"/>
    <property type="match status" value="1"/>
</dbReference>
<evidence type="ECO:0000256" key="1">
    <source>
        <dbReference type="ARBA" id="ARBA00007320"/>
    </source>
</evidence>
<proteinExistence type="inferred from homology"/>
<dbReference type="OrthoDB" id="361383at2759"/>
<dbReference type="GO" id="GO:0005762">
    <property type="term" value="C:mitochondrial large ribosomal subunit"/>
    <property type="evidence" value="ECO:0007669"/>
    <property type="project" value="EnsemblFungi"/>
</dbReference>
<dbReference type="RefSeq" id="XP_018225708.1">
    <property type="nucleotide sequence ID" value="XM_018370426.1"/>
</dbReference>
<comment type="similarity">
    <text evidence="1">Belongs to the universal ribosomal protein uL15 family.</text>
</comment>
<evidence type="ECO:0000256" key="2">
    <source>
        <dbReference type="ARBA" id="ARBA00022980"/>
    </source>
</evidence>
<evidence type="ECO:0000256" key="3">
    <source>
        <dbReference type="ARBA" id="ARBA00023274"/>
    </source>
</evidence>
<dbReference type="Proteomes" id="UP000054454">
    <property type="component" value="Unassembled WGS sequence"/>
</dbReference>
<dbReference type="HAMAP" id="MF_01341">
    <property type="entry name" value="Ribosomal_uL15"/>
    <property type="match status" value="1"/>
</dbReference>
<dbReference type="Gene3D" id="3.100.10.10">
    <property type="match status" value="1"/>
</dbReference>
<dbReference type="AlphaFoldDB" id="A0A0W4ZI02"/>
<dbReference type="PANTHER" id="PTHR12934">
    <property type="entry name" value="50S RIBOSOMAL PROTEIN L15"/>
    <property type="match status" value="1"/>
</dbReference>
<dbReference type="PANTHER" id="PTHR12934:SF11">
    <property type="entry name" value="LARGE RIBOSOMAL SUBUNIT PROTEIN UL15M"/>
    <property type="match status" value="1"/>
</dbReference>
<protein>
    <submittedName>
        <fullName evidence="6">Ribosomal protein L15</fullName>
    </submittedName>
</protein>
<evidence type="ECO:0000256" key="4">
    <source>
        <dbReference type="SAM" id="MobiDB-lite"/>
    </source>
</evidence>
<keyword evidence="2 6" id="KW-0689">Ribosomal protein</keyword>
<dbReference type="InterPro" id="IPR021131">
    <property type="entry name" value="Ribosomal_uL15/eL18"/>
</dbReference>
<dbReference type="InterPro" id="IPR036227">
    <property type="entry name" value="Ribosomal_uL15/eL18_sf"/>
</dbReference>
<name>A0A0W4ZI02_PNEC8</name>
<dbReference type="GO" id="GO:0003735">
    <property type="term" value="F:structural constituent of ribosome"/>
    <property type="evidence" value="ECO:0007669"/>
    <property type="project" value="EnsemblFungi"/>
</dbReference>
<keyword evidence="7" id="KW-1185">Reference proteome</keyword>
<comment type="caution">
    <text evidence="6">The sequence shown here is derived from an EMBL/GenBank/DDBJ whole genome shotgun (WGS) entry which is preliminary data.</text>
</comment>
<organism evidence="6 7">
    <name type="scientific">Pneumocystis carinii (strain B80)</name>
    <name type="common">Rat pneumocystis pneumonia agent</name>
    <name type="synonym">Pneumocystis carinii f. sp. carinii</name>
    <dbReference type="NCBI Taxonomy" id="1408658"/>
    <lineage>
        <taxon>Eukaryota</taxon>
        <taxon>Fungi</taxon>
        <taxon>Dikarya</taxon>
        <taxon>Ascomycota</taxon>
        <taxon>Taphrinomycotina</taxon>
        <taxon>Pneumocystomycetes</taxon>
        <taxon>Pneumocystaceae</taxon>
        <taxon>Pneumocystis</taxon>
    </lineage>
</organism>
<accession>A0A0W4ZI02</accession>
<dbReference type="VEuPathDB" id="FungiDB:T552_01863"/>
<feature type="compositionally biased region" description="Basic residues" evidence="4">
    <location>
        <begin position="48"/>
        <end position="57"/>
    </location>
</feature>
<feature type="domain" description="Large ribosomal subunit protein uL15/eL18" evidence="5">
    <location>
        <begin position="95"/>
        <end position="171"/>
    </location>
</feature>
<dbReference type="InterPro" id="IPR005749">
    <property type="entry name" value="Ribosomal_uL15_bac-type"/>
</dbReference>
<dbReference type="InterPro" id="IPR030878">
    <property type="entry name" value="Ribosomal_uL15"/>
</dbReference>
<evidence type="ECO:0000313" key="7">
    <source>
        <dbReference type="Proteomes" id="UP000054454"/>
    </source>
</evidence>
<evidence type="ECO:0000259" key="5">
    <source>
        <dbReference type="Pfam" id="PF00828"/>
    </source>
</evidence>
<reference evidence="7" key="1">
    <citation type="journal article" date="2016" name="Nat. Commun.">
        <title>Genome analysis of three Pneumocystis species reveals adaptation mechanisms to life exclusively in mammalian hosts.</title>
        <authorList>
            <person name="Ma L."/>
            <person name="Chen Z."/>
            <person name="Huang D.W."/>
            <person name="Kutty G."/>
            <person name="Ishihara M."/>
            <person name="Wang H."/>
            <person name="Abouelleil A."/>
            <person name="Bishop L."/>
            <person name="Davey E."/>
            <person name="Deng R."/>
            <person name="Deng X."/>
            <person name="Fan L."/>
            <person name="Fantoni G."/>
            <person name="Fitzgerald M."/>
            <person name="Gogineni E."/>
            <person name="Goldberg J.M."/>
            <person name="Handley G."/>
            <person name="Hu X."/>
            <person name="Huber C."/>
            <person name="Jiao X."/>
            <person name="Jones K."/>
            <person name="Levin J.Z."/>
            <person name="Liu Y."/>
            <person name="Macdonald P."/>
            <person name="Melnikov A."/>
            <person name="Raley C."/>
            <person name="Sassi M."/>
            <person name="Sherman B.T."/>
            <person name="Song X."/>
            <person name="Sykes S."/>
            <person name="Tran B."/>
            <person name="Walsh L."/>
            <person name="Xia Y."/>
            <person name="Yang J."/>
            <person name="Young S."/>
            <person name="Zeng Q."/>
            <person name="Zheng X."/>
            <person name="Stephens R."/>
            <person name="Nusbaum C."/>
            <person name="Birren B.W."/>
            <person name="Azadi P."/>
            <person name="Lempicki R.A."/>
            <person name="Cuomo C.A."/>
            <person name="Kovacs J.A."/>
        </authorList>
    </citation>
    <scope>NUCLEOTIDE SEQUENCE [LARGE SCALE GENOMIC DNA]</scope>
    <source>
        <strain evidence="7">B80</strain>
    </source>
</reference>
<evidence type="ECO:0000313" key="6">
    <source>
        <dbReference type="EMBL" id="KTW27999.1"/>
    </source>
</evidence>
<dbReference type="GO" id="GO:0006412">
    <property type="term" value="P:translation"/>
    <property type="evidence" value="ECO:0007669"/>
    <property type="project" value="InterPro"/>
</dbReference>
<sequence length="219" mass="24620">MFYAVRLFFNCNFLSRNISFLASLTNNPLSIKKVKRVGRGPSSGKGKTCGRGHKGQKARSGNNRVKPGFEGGQTPLTRLYPKRGFVNVNSKEFSPLNLRRLQIWINNGRIDAKKPITMKDLYDSNIIHGIKSGVKLLASGKEFFNTPIEIEVSKASREAIKKIESTGGKITCVYYNSLGLKVHLHPENFKIIPKQAQPISRSNIQYYRDKNNRGYLAST</sequence>
<keyword evidence="3" id="KW-0687">Ribonucleoprotein</keyword>
<gene>
    <name evidence="6" type="ORF">T552_01863</name>
</gene>
<dbReference type="Pfam" id="PF00828">
    <property type="entry name" value="Ribosomal_L27A"/>
    <property type="match status" value="1"/>
</dbReference>
<dbReference type="EMBL" id="LFVZ01000008">
    <property type="protein sequence ID" value="KTW27999.1"/>
    <property type="molecule type" value="Genomic_DNA"/>
</dbReference>
<feature type="region of interest" description="Disordered" evidence="4">
    <location>
        <begin position="35"/>
        <end position="72"/>
    </location>
</feature>
<dbReference type="NCBIfam" id="TIGR01071">
    <property type="entry name" value="rplO_bact"/>
    <property type="match status" value="1"/>
</dbReference>